<feature type="domain" description="Secretion system C-terminal sorting" evidence="1">
    <location>
        <begin position="475"/>
        <end position="536"/>
    </location>
</feature>
<proteinExistence type="predicted"/>
<accession>A0A2W5EN22</accession>
<evidence type="ECO:0000313" key="3">
    <source>
        <dbReference type="Proteomes" id="UP000249645"/>
    </source>
</evidence>
<name>A0A2W5EN22_9SPHI</name>
<dbReference type="Pfam" id="PF18962">
    <property type="entry name" value="Por_Secre_tail"/>
    <property type="match status" value="1"/>
</dbReference>
<dbReference type="EMBL" id="QFOI01000263">
    <property type="protein sequence ID" value="PZP45461.1"/>
    <property type="molecule type" value="Genomic_DNA"/>
</dbReference>
<protein>
    <recommendedName>
        <fullName evidence="1">Secretion system C-terminal sorting domain-containing protein</fullName>
    </recommendedName>
</protein>
<sequence>MSNGSFGTALSSTTQYVAAHPNQPAFNASLSQGGGSGLYSSITNITSGYTFNDKPYTTGSGHNGVLADGNYAITSFMGGLQGDISLIPIIYANPDSDSSMVGSLLESYYGGWRKTYGATTGDALDQYGVFNGITSGTTSLLTTKSITLTAGKTYGLFFNAKVANSYAANNATNASTSTQIAISVLNASSVSIANGTVTLTPPSKSSDDEPGSAWDYKYVQFTPSSTGNYTVNLAATGSGYNDFYIDNLGLYELKTTVAVSGSVVESTSNTSITGLTNLFAYLVNSSGVILSKSTVGTDGTFSFSDAPVSTANMVVSLSTESLSLGNAFTSTIAPDGYTVPNGATTASTALFATTTSNITGLQVALAKSSTVLPITLKSFSGVENAGQVNLNWQTVSEINFNKFSVERSSDGKDWNVIGEVNAKEGASFPRDYVFIDYSPLRSNLYRLKMIDLDGSFKTGNVISIVLTSTQEQVKLYPNPTSGYITLSNVKKGESIQIFNVLGNLIKVVPITSEQLTIDVSSLKSGVYFVKRISADKLKSYETIKFIKI</sequence>
<dbReference type="NCBIfam" id="TIGR04183">
    <property type="entry name" value="Por_Secre_tail"/>
    <property type="match status" value="1"/>
</dbReference>
<comment type="caution">
    <text evidence="2">The sequence shown here is derived from an EMBL/GenBank/DDBJ whole genome shotgun (WGS) entry which is preliminary data.</text>
</comment>
<reference evidence="2 3" key="1">
    <citation type="submission" date="2017-11" db="EMBL/GenBank/DDBJ databases">
        <title>Infants hospitalized years apart are colonized by the same room-sourced microbial strains.</title>
        <authorList>
            <person name="Brooks B."/>
            <person name="Olm M.R."/>
            <person name="Firek B.A."/>
            <person name="Baker R."/>
            <person name="Thomas B.C."/>
            <person name="Morowitz M.J."/>
            <person name="Banfield J.F."/>
        </authorList>
    </citation>
    <scope>NUCLEOTIDE SEQUENCE [LARGE SCALE GENOMIC DNA]</scope>
    <source>
        <strain evidence="2">S2_009_000_R2_76</strain>
    </source>
</reference>
<dbReference type="AlphaFoldDB" id="A0A2W5EN22"/>
<evidence type="ECO:0000259" key="1">
    <source>
        <dbReference type="Pfam" id="PF18962"/>
    </source>
</evidence>
<dbReference type="InterPro" id="IPR026444">
    <property type="entry name" value="Secre_tail"/>
</dbReference>
<evidence type="ECO:0000313" key="2">
    <source>
        <dbReference type="EMBL" id="PZP45461.1"/>
    </source>
</evidence>
<dbReference type="Proteomes" id="UP000249645">
    <property type="component" value="Unassembled WGS sequence"/>
</dbReference>
<organism evidence="2 3">
    <name type="scientific">Pseudopedobacter saltans</name>
    <dbReference type="NCBI Taxonomy" id="151895"/>
    <lineage>
        <taxon>Bacteria</taxon>
        <taxon>Pseudomonadati</taxon>
        <taxon>Bacteroidota</taxon>
        <taxon>Sphingobacteriia</taxon>
        <taxon>Sphingobacteriales</taxon>
        <taxon>Sphingobacteriaceae</taxon>
        <taxon>Pseudopedobacter</taxon>
    </lineage>
</organism>
<gene>
    <name evidence="2" type="ORF">DI598_13245</name>
</gene>